<dbReference type="PANTHER" id="PTHR45947:SF3">
    <property type="entry name" value="SULFOQUINOVOSYL TRANSFERASE SQD2"/>
    <property type="match status" value="1"/>
</dbReference>
<dbReference type="Proteomes" id="UP000283429">
    <property type="component" value="Unassembled WGS sequence"/>
</dbReference>
<dbReference type="GO" id="GO:0016758">
    <property type="term" value="F:hexosyltransferase activity"/>
    <property type="evidence" value="ECO:0007669"/>
    <property type="project" value="TreeGrafter"/>
</dbReference>
<name>A0A3E4W7A9_PHOVU</name>
<evidence type="ECO:0000259" key="1">
    <source>
        <dbReference type="Pfam" id="PF00534"/>
    </source>
</evidence>
<sequence length="392" mass="45852">MMKNILVYIVDCMMSPRGGKLGYNYFLKKELDNLGVTNIHYIHRETSINQNVNSRIHSLKQDRIKNFLIILKSVYRKFLTLYGFNHKALVDLNAYDTVHFHSTLDMYNVRDSLKGYKGAVVLTSHTPTIQSKEMYDALTSWEKKHMNWLYKNLIKIDEYAFRRADYIVFPCPEAEEPYYNNWPEYKAVKEEKKGKYLYLLTGTKARVAKLSKTEVRQLYSIPDDAFIICYVGRHNEIKGYDQLKLLGEQILQEAPNIYFLIAGREEPLHGLHHPRWIEVGWTSDPHSLINASDVFMLPNKETYFDLVMLEVLSLGKIIIASYTGGNKYFKSSFAKGVFTYSKLEEAAQLIHNVYDMDFELKNELERSNKLLFEQCFSLEIFAKNYIQLINSI</sequence>
<proteinExistence type="predicted"/>
<dbReference type="AlphaFoldDB" id="A0A3E4W7A9"/>
<organism evidence="2 4">
    <name type="scientific">Phocaeicola vulgatus</name>
    <name type="common">Bacteroides vulgatus</name>
    <dbReference type="NCBI Taxonomy" id="821"/>
    <lineage>
        <taxon>Bacteria</taxon>
        <taxon>Pseudomonadati</taxon>
        <taxon>Bacteroidota</taxon>
        <taxon>Bacteroidia</taxon>
        <taxon>Bacteroidales</taxon>
        <taxon>Bacteroidaceae</taxon>
        <taxon>Phocaeicola</taxon>
    </lineage>
</organism>
<dbReference type="PANTHER" id="PTHR45947">
    <property type="entry name" value="SULFOQUINOVOSYL TRANSFERASE SQD2"/>
    <property type="match status" value="1"/>
</dbReference>
<evidence type="ECO:0000313" key="4">
    <source>
        <dbReference type="Proteomes" id="UP000261003"/>
    </source>
</evidence>
<reference evidence="4 5" key="1">
    <citation type="submission" date="2018-08" db="EMBL/GenBank/DDBJ databases">
        <title>A genome reference for cultivated species of the human gut microbiota.</title>
        <authorList>
            <person name="Zou Y."/>
            <person name="Xue W."/>
            <person name="Luo G."/>
        </authorList>
    </citation>
    <scope>NUCLEOTIDE SEQUENCE [LARGE SCALE GENOMIC DNA]</scope>
    <source>
        <strain evidence="3 5">AM30-40</strain>
        <strain evidence="2 4">OM08-13BH</strain>
    </source>
</reference>
<evidence type="ECO:0000313" key="2">
    <source>
        <dbReference type="EMBL" id="RGM38106.1"/>
    </source>
</evidence>
<dbReference type="Gene3D" id="3.40.50.2000">
    <property type="entry name" value="Glycogen Phosphorylase B"/>
    <property type="match status" value="2"/>
</dbReference>
<dbReference type="Proteomes" id="UP000261003">
    <property type="component" value="Unassembled WGS sequence"/>
</dbReference>
<dbReference type="InterPro" id="IPR050194">
    <property type="entry name" value="Glycosyltransferase_grp1"/>
</dbReference>
<comment type="caution">
    <text evidence="2">The sequence shown here is derived from an EMBL/GenBank/DDBJ whole genome shotgun (WGS) entry which is preliminary data.</text>
</comment>
<protein>
    <submittedName>
        <fullName evidence="2">Glycosyltransferase</fullName>
    </submittedName>
</protein>
<dbReference type="EMBL" id="QSTG01000059">
    <property type="protein sequence ID" value="RGM38106.1"/>
    <property type="molecule type" value="Genomic_DNA"/>
</dbReference>
<keyword evidence="2" id="KW-0808">Transferase</keyword>
<evidence type="ECO:0000313" key="3">
    <source>
        <dbReference type="EMBL" id="RHD72560.1"/>
    </source>
</evidence>
<feature type="domain" description="Glycosyl transferase family 1" evidence="1">
    <location>
        <begin position="212"/>
        <end position="364"/>
    </location>
</feature>
<gene>
    <name evidence="3" type="ORF">DW783_19645</name>
    <name evidence="2" type="ORF">DXC16_21880</name>
</gene>
<dbReference type="EMBL" id="QSJM01000081">
    <property type="protein sequence ID" value="RHD72560.1"/>
    <property type="molecule type" value="Genomic_DNA"/>
</dbReference>
<evidence type="ECO:0000313" key="5">
    <source>
        <dbReference type="Proteomes" id="UP000283429"/>
    </source>
</evidence>
<dbReference type="CDD" id="cd03801">
    <property type="entry name" value="GT4_PimA-like"/>
    <property type="match status" value="1"/>
</dbReference>
<dbReference type="SUPFAM" id="SSF53756">
    <property type="entry name" value="UDP-Glycosyltransferase/glycogen phosphorylase"/>
    <property type="match status" value="1"/>
</dbReference>
<dbReference type="InterPro" id="IPR001296">
    <property type="entry name" value="Glyco_trans_1"/>
</dbReference>
<accession>A0A3E4W7A9</accession>
<dbReference type="Pfam" id="PF00534">
    <property type="entry name" value="Glycos_transf_1"/>
    <property type="match status" value="1"/>
</dbReference>